<name>S8C456_9LAMI</name>
<protein>
    <submittedName>
        <fullName evidence="1">Thioredoxin peroxidase</fullName>
    </submittedName>
</protein>
<reference evidence="1 2" key="1">
    <citation type="journal article" date="2013" name="BMC Genomics">
        <title>The miniature genome of a carnivorous plant Genlisea aurea contains a low number of genes and short non-coding sequences.</title>
        <authorList>
            <person name="Leushkin E.V."/>
            <person name="Sutormin R.A."/>
            <person name="Nabieva E.R."/>
            <person name="Penin A.A."/>
            <person name="Kondrashov A.S."/>
            <person name="Logacheva M.D."/>
        </authorList>
    </citation>
    <scope>NUCLEOTIDE SEQUENCE [LARGE SCALE GENOMIC DNA]</scope>
</reference>
<evidence type="ECO:0000313" key="2">
    <source>
        <dbReference type="Proteomes" id="UP000015453"/>
    </source>
</evidence>
<gene>
    <name evidence="1" type="ORF">M569_15600</name>
</gene>
<evidence type="ECO:0000313" key="1">
    <source>
        <dbReference type="EMBL" id="EPS59211.1"/>
    </source>
</evidence>
<dbReference type="EMBL" id="AUSU01008554">
    <property type="protein sequence ID" value="EPS59211.1"/>
    <property type="molecule type" value="Genomic_DNA"/>
</dbReference>
<keyword evidence="2" id="KW-1185">Reference proteome</keyword>
<proteinExistence type="predicted"/>
<keyword evidence="1" id="KW-0560">Oxidoreductase</keyword>
<feature type="non-terminal residue" evidence="1">
    <location>
        <position position="94"/>
    </location>
</feature>
<organism evidence="1 2">
    <name type="scientific">Genlisea aurea</name>
    <dbReference type="NCBI Taxonomy" id="192259"/>
    <lineage>
        <taxon>Eukaryota</taxon>
        <taxon>Viridiplantae</taxon>
        <taxon>Streptophyta</taxon>
        <taxon>Embryophyta</taxon>
        <taxon>Tracheophyta</taxon>
        <taxon>Spermatophyta</taxon>
        <taxon>Magnoliopsida</taxon>
        <taxon>eudicotyledons</taxon>
        <taxon>Gunneridae</taxon>
        <taxon>Pentapetalae</taxon>
        <taxon>asterids</taxon>
        <taxon>lamiids</taxon>
        <taxon>Lamiales</taxon>
        <taxon>Lentibulariaceae</taxon>
        <taxon>Genlisea</taxon>
    </lineage>
</organism>
<comment type="caution">
    <text evidence="1">The sequence shown here is derived from an EMBL/GenBank/DDBJ whole genome shotgun (WGS) entry which is preliminary data.</text>
</comment>
<dbReference type="AlphaFoldDB" id="S8C456"/>
<keyword evidence="1" id="KW-0575">Peroxidase</keyword>
<accession>S8C456</accession>
<dbReference type="GO" id="GO:0004601">
    <property type="term" value="F:peroxidase activity"/>
    <property type="evidence" value="ECO:0007669"/>
    <property type="project" value="UniProtKB-KW"/>
</dbReference>
<sequence>MAAFSAASVTATVPSNSRLIPRACISPKKSNSSRRISFGFSLSGDASLDLVSHRCVSSDRRRTHGLAASEVPHVGNTAPDFEAEAVFDQEFIKV</sequence>
<dbReference type="Proteomes" id="UP000015453">
    <property type="component" value="Unassembled WGS sequence"/>
</dbReference>